<evidence type="ECO:0000256" key="1">
    <source>
        <dbReference type="PIRSR" id="PIRSR637460-1"/>
    </source>
</evidence>
<dbReference type="InterPro" id="IPR022409">
    <property type="entry name" value="PKD/Chitinase_dom"/>
</dbReference>
<feature type="chain" id="PRO_5017974354" evidence="4">
    <location>
        <begin position="29"/>
        <end position="404"/>
    </location>
</feature>
<evidence type="ECO:0000256" key="2">
    <source>
        <dbReference type="PIRSR" id="PIRSR637460-2"/>
    </source>
</evidence>
<sequence length="404" mass="43381">MFQARQLSLLSALTVGLVPTTMATSAIAAESDTDPLQQGRWVAMGDSFQSGVGTDEYHDESGDCLRSPLSHVERLHEESSIGGELDFVACSGAVVEDLYSGRHDEPPQMDAVRANSDDISLVTVGIGGNDLDFAGNLVTCVTQGWVGRSCEERLDDEVTEQFEELTTADPDTGLNQLQRVYADIHDEVGSDSATVAGITYPKFFPPDGGTDWTSIGSERCNNIRVSDQLWINNWIQRLNGAIADAATSTGATPVDIYAASDGHELCNEDDNEDYLNGVRLDNNAFHPTEFGYRANTAAIGAELVPTPTPQLATRAAPPADSHEPPEARLEVEQDGDTITVDASGTTPGDAAPETFLWEFDDEELAEGETATHTYSEPGTYHLTLTVIDGNGEMGFSDAKEIVVE</sequence>
<dbReference type="InterPro" id="IPR035986">
    <property type="entry name" value="PKD_dom_sf"/>
</dbReference>
<dbReference type="Gene3D" id="2.60.40.10">
    <property type="entry name" value="Immunoglobulins"/>
    <property type="match status" value="1"/>
</dbReference>
<dbReference type="CDD" id="cd01823">
    <property type="entry name" value="SEST_like"/>
    <property type="match status" value="1"/>
</dbReference>
<dbReference type="PANTHER" id="PTHR37981">
    <property type="entry name" value="LIPASE 2"/>
    <property type="match status" value="1"/>
</dbReference>
<dbReference type="Gene3D" id="3.40.50.1110">
    <property type="entry name" value="SGNH hydrolase"/>
    <property type="match status" value="1"/>
</dbReference>
<dbReference type="Proteomes" id="UP000269198">
    <property type="component" value="Unassembled WGS sequence"/>
</dbReference>
<keyword evidence="4" id="KW-0732">Signal</keyword>
<feature type="signal peptide" evidence="4">
    <location>
        <begin position="1"/>
        <end position="28"/>
    </location>
</feature>
<dbReference type="InterPro" id="IPR037460">
    <property type="entry name" value="SEST-like"/>
</dbReference>
<dbReference type="RefSeq" id="WP_123201136.1">
    <property type="nucleotide sequence ID" value="NZ_RJMB01000008.1"/>
</dbReference>
<dbReference type="GO" id="GO:0006629">
    <property type="term" value="P:lipid metabolic process"/>
    <property type="evidence" value="ECO:0007669"/>
    <property type="project" value="TreeGrafter"/>
</dbReference>
<feature type="disulfide bond" evidence="2">
    <location>
        <begin position="64"/>
        <end position="90"/>
    </location>
</feature>
<organism evidence="6 7">
    <name type="scientific">Halostreptopolyspora alba</name>
    <dbReference type="NCBI Taxonomy" id="2487137"/>
    <lineage>
        <taxon>Bacteria</taxon>
        <taxon>Bacillati</taxon>
        <taxon>Actinomycetota</taxon>
        <taxon>Actinomycetes</taxon>
        <taxon>Streptosporangiales</taxon>
        <taxon>Nocardiopsidaceae</taxon>
        <taxon>Halostreptopolyspora</taxon>
    </lineage>
</organism>
<evidence type="ECO:0000313" key="6">
    <source>
        <dbReference type="EMBL" id="RNL85087.1"/>
    </source>
</evidence>
<dbReference type="SUPFAM" id="SSF52266">
    <property type="entry name" value="SGNH hydrolase"/>
    <property type="match status" value="1"/>
</dbReference>
<dbReference type="GO" id="GO:0005975">
    <property type="term" value="P:carbohydrate metabolic process"/>
    <property type="evidence" value="ECO:0007669"/>
    <property type="project" value="UniProtKB-ARBA"/>
</dbReference>
<keyword evidence="2" id="KW-1015">Disulfide bond</keyword>
<dbReference type="EMBL" id="RJMB01000008">
    <property type="protein sequence ID" value="RNL85087.1"/>
    <property type="molecule type" value="Genomic_DNA"/>
</dbReference>
<dbReference type="Pfam" id="PF18911">
    <property type="entry name" value="PKD_4"/>
    <property type="match status" value="1"/>
</dbReference>
<evidence type="ECO:0000313" key="7">
    <source>
        <dbReference type="Proteomes" id="UP000269198"/>
    </source>
</evidence>
<dbReference type="SUPFAM" id="SSF49299">
    <property type="entry name" value="PKD domain"/>
    <property type="match status" value="1"/>
</dbReference>
<comment type="caution">
    <text evidence="6">The sequence shown here is derived from an EMBL/GenBank/DDBJ whole genome shotgun (WGS) entry which is preliminary data.</text>
</comment>
<feature type="region of interest" description="Disordered" evidence="3">
    <location>
        <begin position="308"/>
        <end position="351"/>
    </location>
</feature>
<evidence type="ECO:0000256" key="4">
    <source>
        <dbReference type="SAM" id="SignalP"/>
    </source>
</evidence>
<feature type="domain" description="PKD" evidence="5">
    <location>
        <begin position="352"/>
        <end position="404"/>
    </location>
</feature>
<proteinExistence type="predicted"/>
<dbReference type="AlphaFoldDB" id="A0A3N0EB46"/>
<gene>
    <name evidence="6" type="ORF">EFW17_10455</name>
</gene>
<feature type="active site" evidence="1">
    <location>
        <position position="286"/>
    </location>
</feature>
<feature type="active site" description="Nucleophile" evidence="1">
    <location>
        <position position="47"/>
    </location>
</feature>
<keyword evidence="7" id="KW-1185">Reference proteome</keyword>
<reference evidence="6 7" key="1">
    <citation type="submission" date="2018-11" db="EMBL/GenBank/DDBJ databases">
        <title>The genome draft of YIM 96095.</title>
        <authorList>
            <person name="Tang S.-K."/>
            <person name="Chunyu W.-X."/>
            <person name="Feng Y.-Z."/>
        </authorList>
    </citation>
    <scope>NUCLEOTIDE SEQUENCE [LARGE SCALE GENOMIC DNA]</scope>
    <source>
        <strain evidence="6 7">YIM 96095</strain>
    </source>
</reference>
<dbReference type="InterPro" id="IPR013830">
    <property type="entry name" value="SGNH_hydro"/>
</dbReference>
<evidence type="ECO:0000259" key="5">
    <source>
        <dbReference type="PROSITE" id="PS50093"/>
    </source>
</evidence>
<accession>A0A3N0EB46</accession>
<dbReference type="PANTHER" id="PTHR37981:SF1">
    <property type="entry name" value="SGNH HYDROLASE-TYPE ESTERASE DOMAIN-CONTAINING PROTEIN"/>
    <property type="match status" value="1"/>
</dbReference>
<dbReference type="InterPro" id="IPR013783">
    <property type="entry name" value="Ig-like_fold"/>
</dbReference>
<dbReference type="SMART" id="SM00089">
    <property type="entry name" value="PKD"/>
    <property type="match status" value="1"/>
</dbReference>
<dbReference type="OrthoDB" id="5503950at2"/>
<dbReference type="CDD" id="cd00146">
    <property type="entry name" value="PKD"/>
    <property type="match status" value="1"/>
</dbReference>
<dbReference type="GO" id="GO:0016788">
    <property type="term" value="F:hydrolase activity, acting on ester bonds"/>
    <property type="evidence" value="ECO:0007669"/>
    <property type="project" value="InterPro"/>
</dbReference>
<dbReference type="InterPro" id="IPR000601">
    <property type="entry name" value="PKD_dom"/>
</dbReference>
<dbReference type="PROSITE" id="PS50093">
    <property type="entry name" value="PKD"/>
    <property type="match status" value="1"/>
</dbReference>
<protein>
    <submittedName>
        <fullName evidence="6">PKD domain-containing protein</fullName>
    </submittedName>
</protein>
<name>A0A3N0EB46_9ACTN</name>
<evidence type="ECO:0000256" key="3">
    <source>
        <dbReference type="SAM" id="MobiDB-lite"/>
    </source>
</evidence>
<dbReference type="Pfam" id="PF13472">
    <property type="entry name" value="Lipase_GDSL_2"/>
    <property type="match status" value="1"/>
</dbReference>
<feature type="disulfide bond" evidence="2">
    <location>
        <begin position="140"/>
        <end position="150"/>
    </location>
</feature>
<feature type="compositionally biased region" description="Basic and acidic residues" evidence="3">
    <location>
        <begin position="320"/>
        <end position="331"/>
    </location>
</feature>
<dbReference type="InterPro" id="IPR036514">
    <property type="entry name" value="SGNH_hydro_sf"/>
</dbReference>